<dbReference type="Gene3D" id="3.40.50.720">
    <property type="entry name" value="NAD(P)-binding Rossmann-like Domain"/>
    <property type="match status" value="1"/>
</dbReference>
<dbReference type="GO" id="GO:0008641">
    <property type="term" value="F:ubiquitin-like modifier activating enzyme activity"/>
    <property type="evidence" value="ECO:0007669"/>
    <property type="project" value="InterPro"/>
</dbReference>
<dbReference type="AlphaFoldDB" id="C0P2X6"/>
<sequence length="182" mass="20749">MRARNYSIPEVDKLKAKFIAGRIIPAIATSTAMATGLVCLELYKVLAGGHKVEDYRNTFANLAIPLFSMAEPVPPKTMKHQDMSWTVWDRWTVTGNMTLRELLEWLKEKGLNAYSISCGTSLLYNSMFPRHKERLDKKVVDVAREVAKVEVPSYRRHLDVVVACEDDDDNDVDIPLVSIYFR</sequence>
<reference evidence="2" key="1">
    <citation type="journal article" date="2009" name="PLoS Genet.">
        <title>Sequencing, mapping, and analysis of 27,455 maize full-length cDNAs.</title>
        <authorList>
            <person name="Soderlund C."/>
            <person name="Descour A."/>
            <person name="Kudrna D."/>
            <person name="Bomhoff M."/>
            <person name="Boyd L."/>
            <person name="Currie J."/>
            <person name="Angelova A."/>
            <person name="Collura K."/>
            <person name="Wissotski M."/>
            <person name="Ashley E."/>
            <person name="Morrow D."/>
            <person name="Fernandes J."/>
            <person name="Walbot V."/>
            <person name="Yu Y."/>
        </authorList>
    </citation>
    <scope>NUCLEOTIDE SEQUENCE</scope>
    <source>
        <strain evidence="2">B73</strain>
    </source>
</reference>
<accession>C0P2X6</accession>
<proteinExistence type="evidence at transcript level"/>
<dbReference type="InterPro" id="IPR038252">
    <property type="entry name" value="UBA_E1_C_sf"/>
</dbReference>
<dbReference type="Pfam" id="PF09358">
    <property type="entry name" value="E1_UFD"/>
    <property type="match status" value="1"/>
</dbReference>
<protein>
    <recommendedName>
        <fullName evidence="1">Ubiquitin-activating enzyme E1 C-terminal domain-containing protein</fullName>
    </recommendedName>
</protein>
<dbReference type="SUPFAM" id="SSF69572">
    <property type="entry name" value="Activating enzymes of the ubiquitin-like proteins"/>
    <property type="match status" value="1"/>
</dbReference>
<organism evidence="2">
    <name type="scientific">Zea mays</name>
    <name type="common">Maize</name>
    <dbReference type="NCBI Taxonomy" id="4577"/>
    <lineage>
        <taxon>Eukaryota</taxon>
        <taxon>Viridiplantae</taxon>
        <taxon>Streptophyta</taxon>
        <taxon>Embryophyta</taxon>
        <taxon>Tracheophyta</taxon>
        <taxon>Spermatophyta</taxon>
        <taxon>Magnoliopsida</taxon>
        <taxon>Liliopsida</taxon>
        <taxon>Poales</taxon>
        <taxon>Poaceae</taxon>
        <taxon>PACMAD clade</taxon>
        <taxon>Panicoideae</taxon>
        <taxon>Andropogonodae</taxon>
        <taxon>Andropogoneae</taxon>
        <taxon>Tripsacinae</taxon>
        <taxon>Zea</taxon>
    </lineage>
</organism>
<dbReference type="FunFam" id="3.10.290.60:FF:000001">
    <property type="entry name" value="Ubiquitin-activating enzyme E1 2"/>
    <property type="match status" value="1"/>
</dbReference>
<dbReference type="Gene3D" id="3.10.290.60">
    <property type="entry name" value="Ubiquitin-activating enzyme E1, UFD domain"/>
    <property type="match status" value="1"/>
</dbReference>
<evidence type="ECO:0000313" key="2">
    <source>
        <dbReference type="EMBL" id="ACN27342.1"/>
    </source>
</evidence>
<evidence type="ECO:0000259" key="1">
    <source>
        <dbReference type="SMART" id="SM00985"/>
    </source>
</evidence>
<dbReference type="PANTHER" id="PTHR10953">
    <property type="entry name" value="UBIQUITIN-ACTIVATING ENZYME E1"/>
    <property type="match status" value="1"/>
</dbReference>
<dbReference type="SMART" id="SM00985">
    <property type="entry name" value="UBA_e1_C"/>
    <property type="match status" value="1"/>
</dbReference>
<name>C0P2X6_MAIZE</name>
<dbReference type="PANTHER" id="PTHR10953:SF4">
    <property type="entry name" value="UBIQUITIN-ACTIVATING ENZYME E1 C-TERMINAL DOMAIN-CONTAINING PROTEIN"/>
    <property type="match status" value="1"/>
</dbReference>
<dbReference type="EMBL" id="BT062645">
    <property type="protein sequence ID" value="ACN27342.1"/>
    <property type="molecule type" value="mRNA"/>
</dbReference>
<dbReference type="InterPro" id="IPR018965">
    <property type="entry name" value="Ub-activating_enz_E1_C"/>
</dbReference>
<feature type="domain" description="Ubiquitin-activating enzyme E1 C-terminal" evidence="1">
    <location>
        <begin position="55"/>
        <end position="177"/>
    </location>
</feature>
<dbReference type="InterPro" id="IPR035985">
    <property type="entry name" value="Ubiquitin-activating_enz"/>
</dbReference>
<dbReference type="InterPro" id="IPR045886">
    <property type="entry name" value="ThiF/MoeB/HesA"/>
</dbReference>